<proteinExistence type="predicted"/>
<name>A0ABR6XZK3_9FLAO</name>
<dbReference type="RefSeq" id="WP_186845023.1">
    <property type="nucleotide sequence ID" value="NZ_JACOME010000001.1"/>
</dbReference>
<keyword evidence="1" id="KW-1133">Transmembrane helix</keyword>
<keyword evidence="3" id="KW-1185">Reference proteome</keyword>
<dbReference type="Pfam" id="PF19578">
    <property type="entry name" value="DUF6090"/>
    <property type="match status" value="1"/>
</dbReference>
<dbReference type="InterPro" id="IPR045749">
    <property type="entry name" value="DUF6090"/>
</dbReference>
<dbReference type="Proteomes" id="UP000607435">
    <property type="component" value="Unassembled WGS sequence"/>
</dbReference>
<feature type="transmembrane region" description="Helical" evidence="1">
    <location>
        <begin position="21"/>
        <end position="42"/>
    </location>
</feature>
<sequence length="238" mass="27663">MIKFFRHIRQNLMETGKTPKYFKYAIGEIILVVIGILIALQINNWNENRKSDIFENEILTQIRANLIKDQLVLKKFITNAENAGTSTDKILAEDLSLKVNDSIKFWLGEIVRFDRYRALSNAYEVLKSQGLDKVSNKQLQFLLGMYYDDQSVAARTACHDLEIMFINDWIPILKKNIIHQKFGKIVELQDYSELKTSGEIRNLLILNRDNWSGSNETLKDTYSLIDKILEIINTELND</sequence>
<evidence type="ECO:0000313" key="2">
    <source>
        <dbReference type="EMBL" id="MBC3845935.1"/>
    </source>
</evidence>
<reference evidence="2 3" key="1">
    <citation type="submission" date="2020-08" db="EMBL/GenBank/DDBJ databases">
        <title>Winogradskyella ouciana sp. nov., isolated from the hadal seawater of the Mariana Trench.</title>
        <authorList>
            <person name="He X."/>
        </authorList>
    </citation>
    <scope>NUCLEOTIDE SEQUENCE [LARGE SCALE GENOMIC DNA]</scope>
    <source>
        <strain evidence="2 3">KCTC 22026</strain>
    </source>
</reference>
<dbReference type="EMBL" id="JACOME010000001">
    <property type="protein sequence ID" value="MBC3845935.1"/>
    <property type="molecule type" value="Genomic_DNA"/>
</dbReference>
<evidence type="ECO:0000256" key="1">
    <source>
        <dbReference type="SAM" id="Phobius"/>
    </source>
</evidence>
<accession>A0ABR6XZK3</accession>
<comment type="caution">
    <text evidence="2">The sequence shown here is derived from an EMBL/GenBank/DDBJ whole genome shotgun (WGS) entry which is preliminary data.</text>
</comment>
<gene>
    <name evidence="2" type="ORF">H6H04_06065</name>
</gene>
<protein>
    <submittedName>
        <fullName evidence="2">Uncharacterized protein</fullName>
    </submittedName>
</protein>
<organism evidence="2 3">
    <name type="scientific">Winogradskyella echinorum</name>
    <dbReference type="NCBI Taxonomy" id="538189"/>
    <lineage>
        <taxon>Bacteria</taxon>
        <taxon>Pseudomonadati</taxon>
        <taxon>Bacteroidota</taxon>
        <taxon>Flavobacteriia</taxon>
        <taxon>Flavobacteriales</taxon>
        <taxon>Flavobacteriaceae</taxon>
        <taxon>Winogradskyella</taxon>
    </lineage>
</organism>
<keyword evidence="1" id="KW-0472">Membrane</keyword>
<evidence type="ECO:0000313" key="3">
    <source>
        <dbReference type="Proteomes" id="UP000607435"/>
    </source>
</evidence>
<keyword evidence="1" id="KW-0812">Transmembrane</keyword>